<dbReference type="InterPro" id="IPR026055">
    <property type="entry name" value="FAR"/>
</dbReference>
<organism evidence="7 8">
    <name type="scientific">Dendroctonus ponderosae</name>
    <name type="common">Mountain pine beetle</name>
    <dbReference type="NCBI Taxonomy" id="77166"/>
    <lineage>
        <taxon>Eukaryota</taxon>
        <taxon>Metazoa</taxon>
        <taxon>Ecdysozoa</taxon>
        <taxon>Arthropoda</taxon>
        <taxon>Hexapoda</taxon>
        <taxon>Insecta</taxon>
        <taxon>Pterygota</taxon>
        <taxon>Neoptera</taxon>
        <taxon>Endopterygota</taxon>
        <taxon>Coleoptera</taxon>
        <taxon>Polyphaga</taxon>
        <taxon>Cucujiformia</taxon>
        <taxon>Curculionidae</taxon>
        <taxon>Scolytinae</taxon>
        <taxon>Dendroctonus</taxon>
    </lineage>
</organism>
<comment type="catalytic activity">
    <reaction evidence="4">
        <text>a long-chain fatty acyl-CoA + 2 NADPH + 2 H(+) = a long-chain primary fatty alcohol + 2 NADP(+) + CoA</text>
        <dbReference type="Rhea" id="RHEA:52716"/>
        <dbReference type="ChEBI" id="CHEBI:15378"/>
        <dbReference type="ChEBI" id="CHEBI:57287"/>
        <dbReference type="ChEBI" id="CHEBI:57783"/>
        <dbReference type="ChEBI" id="CHEBI:58349"/>
        <dbReference type="ChEBI" id="CHEBI:77396"/>
        <dbReference type="ChEBI" id="CHEBI:83139"/>
        <dbReference type="EC" id="1.2.1.84"/>
    </reaction>
</comment>
<evidence type="ECO:0000256" key="4">
    <source>
        <dbReference type="RuleBase" id="RU363097"/>
    </source>
</evidence>
<protein>
    <recommendedName>
        <fullName evidence="4">Fatty acyl-CoA reductase</fullName>
        <ecNumber evidence="4">1.2.1.84</ecNumber>
    </recommendedName>
</protein>
<dbReference type="AlphaFoldDB" id="A0AAR5Q418"/>
<dbReference type="InterPro" id="IPR013120">
    <property type="entry name" value="FAR_NAD-bd"/>
</dbReference>
<evidence type="ECO:0000313" key="8">
    <source>
        <dbReference type="Proteomes" id="UP000019118"/>
    </source>
</evidence>
<dbReference type="SUPFAM" id="SSF51735">
    <property type="entry name" value="NAD(P)-binding Rossmann-fold domains"/>
    <property type="match status" value="1"/>
</dbReference>
<keyword evidence="4" id="KW-0560">Oxidoreductase</keyword>
<evidence type="ECO:0000256" key="3">
    <source>
        <dbReference type="ARBA" id="ARBA00023098"/>
    </source>
</evidence>
<evidence type="ECO:0000259" key="5">
    <source>
        <dbReference type="Pfam" id="PF03015"/>
    </source>
</evidence>
<keyword evidence="3 4" id="KW-0443">Lipid metabolism</keyword>
<dbReference type="PANTHER" id="PTHR11011">
    <property type="entry name" value="MALE STERILITY PROTEIN 2-RELATED"/>
    <property type="match status" value="1"/>
</dbReference>
<proteinExistence type="inferred from homology"/>
<sequence length="546" mass="60925">MVIQEFPSSSSSSSSSSASIIPPMAALHSNGPMMASHGSVANFYNGKTVFITGGTGFMGKVLLEKLLRSCPGVAQIYLLIRPKKGQNAQERLQQLLCSPLFDTLRKERPNDLSKVVPIEGDITQPELAISPSDRTTLSLCVNVVFHSAATVKFDEKLKLSVTINMLGTQRLVELCKRMSNLEALVHVSTAYCNCDRSQVKEVIYPPPIGPDQIVSLVEALDEELVDSLTPKLVGNRPNTYTFTKALAECWLQDNKGDLPLVIVRPSIVISSMGGPLKGWVDNWNGPTGIIAAAGKGLFRTMLCDSTKKADLVPVDTVINLMIVSAWRIASSKTKEIPIYNCVTGQRKPITWSHFIDLCFKYLRMHPLSEISWYPDGSVTASRTMSTIKRCFLHWVPAYIIDSVVWISGGKPILVKVQSKLSKAAACLEYFTMQEWEFDDANVSALSVSLSDADRAEFCFDVAKINWENYLENYILGIRRFIFKEDTSSIPKARKQISKLYIAYRLLQVVSVMITWHFLALRYAPLRRLWSNALRLLLHFASMLPFV</sequence>
<dbReference type="EnsemblMetazoa" id="XM_019912394.1">
    <property type="protein sequence ID" value="XP_019767953.1"/>
    <property type="gene ID" value="LOC109542934"/>
</dbReference>
<dbReference type="EnsemblMetazoa" id="XM_019912396.1">
    <property type="protein sequence ID" value="XP_019767955.1"/>
    <property type="gene ID" value="LOC109542934"/>
</dbReference>
<keyword evidence="2 4" id="KW-0444">Lipid biosynthesis</keyword>
<reference evidence="7" key="2">
    <citation type="submission" date="2024-08" db="UniProtKB">
        <authorList>
            <consortium name="EnsemblMetazoa"/>
        </authorList>
    </citation>
    <scope>IDENTIFICATION</scope>
</reference>
<dbReference type="GO" id="GO:0005777">
    <property type="term" value="C:peroxisome"/>
    <property type="evidence" value="ECO:0007669"/>
    <property type="project" value="TreeGrafter"/>
</dbReference>
<evidence type="ECO:0000313" key="7">
    <source>
        <dbReference type="EnsemblMetazoa" id="XP_019767957.1"/>
    </source>
</evidence>
<accession>A0AAR5Q418</accession>
<evidence type="ECO:0000256" key="2">
    <source>
        <dbReference type="ARBA" id="ARBA00022516"/>
    </source>
</evidence>
<dbReference type="EnsemblMetazoa" id="XM_019912395.1">
    <property type="protein sequence ID" value="XP_019767954.1"/>
    <property type="gene ID" value="LOC109542934"/>
</dbReference>
<dbReference type="CDD" id="cd05236">
    <property type="entry name" value="FAR-N_SDR_e"/>
    <property type="match status" value="1"/>
</dbReference>
<comment type="similarity">
    <text evidence="1 4">Belongs to the fatty acyl-CoA reductase family.</text>
</comment>
<dbReference type="CDD" id="cd09071">
    <property type="entry name" value="FAR_C"/>
    <property type="match status" value="1"/>
</dbReference>
<dbReference type="GO" id="GO:0080019">
    <property type="term" value="F:alcohol-forming very long-chain fatty acyl-CoA reductase activity"/>
    <property type="evidence" value="ECO:0007669"/>
    <property type="project" value="InterPro"/>
</dbReference>
<dbReference type="EnsemblMetazoa" id="XM_019912398.1">
    <property type="protein sequence ID" value="XP_019767957.1"/>
    <property type="gene ID" value="LOC109542934"/>
</dbReference>
<keyword evidence="8" id="KW-1185">Reference proteome</keyword>
<keyword evidence="4" id="KW-0521">NADP</keyword>
<dbReference type="GO" id="GO:0035336">
    <property type="term" value="P:long-chain fatty-acyl-CoA metabolic process"/>
    <property type="evidence" value="ECO:0007669"/>
    <property type="project" value="TreeGrafter"/>
</dbReference>
<dbReference type="EC" id="1.2.1.84" evidence="4"/>
<dbReference type="Proteomes" id="UP000019118">
    <property type="component" value="Unassembled WGS sequence"/>
</dbReference>
<dbReference type="PANTHER" id="PTHR11011:SF116">
    <property type="entry name" value="FATTY ACYL-COA REDUCTASE CG5065-RELATED"/>
    <property type="match status" value="1"/>
</dbReference>
<reference evidence="8" key="1">
    <citation type="journal article" date="2013" name="Genome Biol.">
        <title>Draft genome of the mountain pine beetle, Dendroctonus ponderosae Hopkins, a major forest pest.</title>
        <authorList>
            <person name="Keeling C.I."/>
            <person name="Yuen M.M."/>
            <person name="Liao N.Y."/>
            <person name="Docking T.R."/>
            <person name="Chan S.K."/>
            <person name="Taylor G.A."/>
            <person name="Palmquist D.L."/>
            <person name="Jackman S.D."/>
            <person name="Nguyen A."/>
            <person name="Li M."/>
            <person name="Henderson H."/>
            <person name="Janes J.K."/>
            <person name="Zhao Y."/>
            <person name="Pandoh P."/>
            <person name="Moore R."/>
            <person name="Sperling F.A."/>
            <person name="Huber D.P."/>
            <person name="Birol I."/>
            <person name="Jones S.J."/>
            <person name="Bohlmann J."/>
        </authorList>
    </citation>
    <scope>NUCLEOTIDE SEQUENCE</scope>
</reference>
<dbReference type="GO" id="GO:0102965">
    <property type="term" value="F:alcohol-forming long-chain fatty acyl-CoA reductase activity"/>
    <property type="evidence" value="ECO:0007669"/>
    <property type="project" value="UniProtKB-EC"/>
</dbReference>
<feature type="domain" description="Fatty acyl-CoA reductase C-terminal" evidence="5">
    <location>
        <begin position="392"/>
        <end position="484"/>
    </location>
</feature>
<dbReference type="FunFam" id="3.40.50.720:FF:000370">
    <property type="entry name" value="Fatty acyl-CoA reductase"/>
    <property type="match status" value="1"/>
</dbReference>
<comment type="function">
    <text evidence="4">Catalyzes the reduction of fatty acyl-CoA to fatty alcohols.</text>
</comment>
<evidence type="ECO:0000256" key="1">
    <source>
        <dbReference type="ARBA" id="ARBA00005928"/>
    </source>
</evidence>
<dbReference type="Pfam" id="PF07993">
    <property type="entry name" value="NAD_binding_4"/>
    <property type="match status" value="1"/>
</dbReference>
<evidence type="ECO:0000259" key="6">
    <source>
        <dbReference type="Pfam" id="PF07993"/>
    </source>
</evidence>
<dbReference type="Pfam" id="PF03015">
    <property type="entry name" value="Sterile"/>
    <property type="match status" value="1"/>
</dbReference>
<name>A0AAR5Q418_DENPD</name>
<dbReference type="InterPro" id="IPR033640">
    <property type="entry name" value="FAR_C"/>
</dbReference>
<feature type="domain" description="Thioester reductase (TE)" evidence="6">
    <location>
        <begin position="51"/>
        <end position="321"/>
    </location>
</feature>
<dbReference type="EnsemblMetazoa" id="XM_019912393.1">
    <property type="protein sequence ID" value="XP_019767952.1"/>
    <property type="gene ID" value="LOC109542934"/>
</dbReference>
<dbReference type="InterPro" id="IPR036291">
    <property type="entry name" value="NAD(P)-bd_dom_sf"/>
</dbReference>
<dbReference type="Gene3D" id="3.40.50.720">
    <property type="entry name" value="NAD(P)-binding Rossmann-like Domain"/>
    <property type="match status" value="1"/>
</dbReference>